<sequence>MKNLKIGARLGIGFAIVLSLLLAVTLTALVRMQSAGDLTYRLVNTSIKNQRNVAEWSKLIELNNARMETVFVATDPAVAVDMAERMKAVSARSTALQNEIEGSLRNPGVKEQFKVVKQEHVAYLAARDALFKAKLAGDHDLAVTVHREQMVPRTAAFQAAIDKFARMQVTAADGIATSILDSYASTRVLLVWLGLAAVALGIACAWLITRSITVPLRAAVAVAEDVASGDLSRRIVVAGRDETAQLMRALGAMNDSLADIVGRVRAGTGTIAVASGEIAAGNQDLSARTEQQAGALEETAASMEELISTVKQNADNARQANRLAGEAAMIAEQGGVMVGEVVTTMGAIDEASRRIADIIGVIDGIAFQTNILALNAAVEAARAGEQGRGFAVVASEVRNLAQRSAGAAKEIKALIDDSVSKVAEGGSQVDRAGVTMNEIVRSIGQVTAIMSEIANASEEQRAGIEQVNGAIVEMDRVTQQNAALVEEAAAAAVAMQEQAAGLSQVVGTFRLEREGRPVRQQGMPRAQLALDPAAAG</sequence>
<dbReference type="InterPro" id="IPR024478">
    <property type="entry name" value="HlyB_4HB_MCP"/>
</dbReference>
<dbReference type="PANTHER" id="PTHR43531">
    <property type="entry name" value="PROTEIN ICFG"/>
    <property type="match status" value="1"/>
</dbReference>
<evidence type="ECO:0000256" key="3">
    <source>
        <dbReference type="PROSITE-ProRule" id="PRU00284"/>
    </source>
</evidence>
<dbReference type="SMART" id="SM00283">
    <property type="entry name" value="MA"/>
    <property type="match status" value="1"/>
</dbReference>
<dbReference type="InterPro" id="IPR003660">
    <property type="entry name" value="HAMP_dom"/>
</dbReference>
<keyword evidence="4" id="KW-0175">Coiled coil</keyword>
<evidence type="ECO:0000313" key="9">
    <source>
        <dbReference type="EMBL" id="MFC0253099.1"/>
    </source>
</evidence>
<evidence type="ECO:0000256" key="1">
    <source>
        <dbReference type="ARBA" id="ARBA00022481"/>
    </source>
</evidence>
<dbReference type="SMART" id="SM00304">
    <property type="entry name" value="HAMP"/>
    <property type="match status" value="1"/>
</dbReference>
<dbReference type="Proteomes" id="UP001589773">
    <property type="component" value="Unassembled WGS sequence"/>
</dbReference>
<evidence type="ECO:0000259" key="8">
    <source>
        <dbReference type="PROSITE" id="PS50885"/>
    </source>
</evidence>
<dbReference type="SUPFAM" id="SSF58104">
    <property type="entry name" value="Methyl-accepting chemotaxis protein (MCP) signaling domain"/>
    <property type="match status" value="1"/>
</dbReference>
<gene>
    <name evidence="9" type="ORF">ACFFJK_14460</name>
</gene>
<dbReference type="Gene3D" id="1.10.287.950">
    <property type="entry name" value="Methyl-accepting chemotaxis protein"/>
    <property type="match status" value="1"/>
</dbReference>
<dbReference type="InterPro" id="IPR047347">
    <property type="entry name" value="YvaQ-like_sensor"/>
</dbReference>
<feature type="transmembrane region" description="Helical" evidence="6">
    <location>
        <begin position="6"/>
        <end position="30"/>
    </location>
</feature>
<evidence type="ECO:0000313" key="10">
    <source>
        <dbReference type="Proteomes" id="UP001589773"/>
    </source>
</evidence>
<dbReference type="Pfam" id="PF00015">
    <property type="entry name" value="MCPsignal"/>
    <property type="match status" value="1"/>
</dbReference>
<dbReference type="CDD" id="cd19411">
    <property type="entry name" value="MCP2201-like_sensor"/>
    <property type="match status" value="1"/>
</dbReference>
<feature type="region of interest" description="Disordered" evidence="5">
    <location>
        <begin position="516"/>
        <end position="536"/>
    </location>
</feature>
<dbReference type="PROSITE" id="PS50111">
    <property type="entry name" value="CHEMOTAXIS_TRANSDUC_2"/>
    <property type="match status" value="1"/>
</dbReference>
<dbReference type="CDD" id="cd06225">
    <property type="entry name" value="HAMP"/>
    <property type="match status" value="1"/>
</dbReference>
<dbReference type="InterPro" id="IPR004089">
    <property type="entry name" value="MCPsignal_dom"/>
</dbReference>
<keyword evidence="6" id="KW-1133">Transmembrane helix</keyword>
<keyword evidence="1" id="KW-0488">Methylation</keyword>
<evidence type="ECO:0000256" key="4">
    <source>
        <dbReference type="SAM" id="Coils"/>
    </source>
</evidence>
<dbReference type="InterPro" id="IPR004090">
    <property type="entry name" value="Chemotax_Me-accpt_rcpt"/>
</dbReference>
<feature type="transmembrane region" description="Helical" evidence="6">
    <location>
        <begin position="188"/>
        <end position="208"/>
    </location>
</feature>
<dbReference type="RefSeq" id="WP_379680057.1">
    <property type="nucleotide sequence ID" value="NZ_JBHLWP010000013.1"/>
</dbReference>
<proteinExistence type="inferred from homology"/>
<evidence type="ECO:0000259" key="7">
    <source>
        <dbReference type="PROSITE" id="PS50111"/>
    </source>
</evidence>
<evidence type="ECO:0000256" key="5">
    <source>
        <dbReference type="SAM" id="MobiDB-lite"/>
    </source>
</evidence>
<feature type="coiled-coil region" evidence="4">
    <location>
        <begin position="286"/>
        <end position="320"/>
    </location>
</feature>
<comment type="caution">
    <text evidence="9">The sequence shown here is derived from an EMBL/GenBank/DDBJ whole genome shotgun (WGS) entry which is preliminary data.</text>
</comment>
<organism evidence="9 10">
    <name type="scientific">Massilia consociata</name>
    <dbReference type="NCBI Taxonomy" id="760117"/>
    <lineage>
        <taxon>Bacteria</taxon>
        <taxon>Pseudomonadati</taxon>
        <taxon>Pseudomonadota</taxon>
        <taxon>Betaproteobacteria</taxon>
        <taxon>Burkholderiales</taxon>
        <taxon>Oxalobacteraceae</taxon>
        <taxon>Telluria group</taxon>
        <taxon>Massilia</taxon>
    </lineage>
</organism>
<feature type="domain" description="HAMP" evidence="8">
    <location>
        <begin position="210"/>
        <end position="262"/>
    </location>
</feature>
<evidence type="ECO:0000256" key="6">
    <source>
        <dbReference type="SAM" id="Phobius"/>
    </source>
</evidence>
<comment type="similarity">
    <text evidence="2">Belongs to the methyl-accepting chemotaxis (MCP) protein family.</text>
</comment>
<dbReference type="Pfam" id="PF12729">
    <property type="entry name" value="4HB_MCP_1"/>
    <property type="match status" value="1"/>
</dbReference>
<dbReference type="PROSITE" id="PS50885">
    <property type="entry name" value="HAMP"/>
    <property type="match status" value="1"/>
</dbReference>
<feature type="domain" description="Methyl-accepting transducer" evidence="7">
    <location>
        <begin position="267"/>
        <end position="496"/>
    </location>
</feature>
<accession>A0ABV6FHW3</accession>
<dbReference type="EMBL" id="JBHLWP010000013">
    <property type="protein sequence ID" value="MFC0253099.1"/>
    <property type="molecule type" value="Genomic_DNA"/>
</dbReference>
<reference evidence="9 10" key="1">
    <citation type="submission" date="2024-09" db="EMBL/GenBank/DDBJ databases">
        <authorList>
            <person name="Sun Q."/>
            <person name="Mori K."/>
        </authorList>
    </citation>
    <scope>NUCLEOTIDE SEQUENCE [LARGE SCALE GENOMIC DNA]</scope>
    <source>
        <strain evidence="9 10">CCM 7792</strain>
    </source>
</reference>
<evidence type="ECO:0000256" key="2">
    <source>
        <dbReference type="ARBA" id="ARBA00029447"/>
    </source>
</evidence>
<dbReference type="Pfam" id="PF00672">
    <property type="entry name" value="HAMP"/>
    <property type="match status" value="1"/>
</dbReference>
<keyword evidence="10" id="KW-1185">Reference proteome</keyword>
<keyword evidence="6" id="KW-0472">Membrane</keyword>
<dbReference type="PANTHER" id="PTHR43531:SF14">
    <property type="entry name" value="METHYL-ACCEPTING CHEMOTAXIS PROTEIN I-RELATED"/>
    <property type="match status" value="1"/>
</dbReference>
<name>A0ABV6FHW3_9BURK</name>
<dbReference type="CDD" id="cd11386">
    <property type="entry name" value="MCP_signal"/>
    <property type="match status" value="1"/>
</dbReference>
<keyword evidence="3" id="KW-0807">Transducer</keyword>
<dbReference type="InterPro" id="IPR051310">
    <property type="entry name" value="MCP_chemotaxis"/>
</dbReference>
<keyword evidence="6" id="KW-0812">Transmembrane</keyword>
<dbReference type="PRINTS" id="PR00260">
    <property type="entry name" value="CHEMTRNSDUCR"/>
</dbReference>
<protein>
    <submittedName>
        <fullName evidence="9">Methyl-accepting chemotaxis protein</fullName>
    </submittedName>
</protein>